<dbReference type="Proteomes" id="UP000244523">
    <property type="component" value="Unassembled WGS sequence"/>
</dbReference>
<protein>
    <recommendedName>
        <fullName evidence="4">Tripartite ATP-independent transporter DctM subunit</fullName>
    </recommendedName>
</protein>
<sequence length="95" mass="9941">MANKRHKPEEVVQNLRQVDVLVAFAAAIGGLLGLVELLGGGPAAGLVGTIPHYKSPTYALSILPMLIFIGFLAYHAGMTGALFDAARKWAVGLPS</sequence>
<feature type="transmembrane region" description="Helical" evidence="1">
    <location>
        <begin position="20"/>
        <end position="38"/>
    </location>
</feature>
<organism evidence="2 3">
    <name type="scientific">Yoonia sediminilitoris</name>
    <dbReference type="NCBI Taxonomy" id="1286148"/>
    <lineage>
        <taxon>Bacteria</taxon>
        <taxon>Pseudomonadati</taxon>
        <taxon>Pseudomonadota</taxon>
        <taxon>Alphaproteobacteria</taxon>
        <taxon>Rhodobacterales</taxon>
        <taxon>Paracoccaceae</taxon>
        <taxon>Yoonia</taxon>
    </lineage>
</organism>
<reference evidence="2 3" key="1">
    <citation type="submission" date="2018-04" db="EMBL/GenBank/DDBJ databases">
        <title>Genomic Encyclopedia of Archaeal and Bacterial Type Strains, Phase II (KMG-II): from individual species to whole genera.</title>
        <authorList>
            <person name="Goeker M."/>
        </authorList>
    </citation>
    <scope>NUCLEOTIDE SEQUENCE [LARGE SCALE GENOMIC DNA]</scope>
    <source>
        <strain evidence="2 3">DSM 29955</strain>
    </source>
</reference>
<evidence type="ECO:0000313" key="2">
    <source>
        <dbReference type="EMBL" id="PUB14345.1"/>
    </source>
</evidence>
<evidence type="ECO:0000313" key="3">
    <source>
        <dbReference type="Proteomes" id="UP000244523"/>
    </source>
</evidence>
<keyword evidence="1" id="KW-0472">Membrane</keyword>
<evidence type="ECO:0008006" key="4">
    <source>
        <dbReference type="Google" id="ProtNLM"/>
    </source>
</evidence>
<dbReference type="EMBL" id="QBUD01000006">
    <property type="protein sequence ID" value="PUB14345.1"/>
    <property type="molecule type" value="Genomic_DNA"/>
</dbReference>
<dbReference type="RefSeq" id="WP_181868943.1">
    <property type="nucleotide sequence ID" value="NZ_QBUD01000006.1"/>
</dbReference>
<keyword evidence="3" id="KW-1185">Reference proteome</keyword>
<keyword evidence="1" id="KW-1133">Transmembrane helix</keyword>
<keyword evidence="1" id="KW-0812">Transmembrane</keyword>
<name>A0A2T6KG89_9RHOB</name>
<dbReference type="AlphaFoldDB" id="A0A2T6KG89"/>
<accession>A0A2T6KG89</accession>
<proteinExistence type="predicted"/>
<feature type="transmembrane region" description="Helical" evidence="1">
    <location>
        <begin position="58"/>
        <end position="77"/>
    </location>
</feature>
<evidence type="ECO:0000256" key="1">
    <source>
        <dbReference type="SAM" id="Phobius"/>
    </source>
</evidence>
<comment type="caution">
    <text evidence="2">The sequence shown here is derived from an EMBL/GenBank/DDBJ whole genome shotgun (WGS) entry which is preliminary data.</text>
</comment>
<gene>
    <name evidence="2" type="ORF">C8N45_106220</name>
</gene>